<accession>A0ABR4IKF7</accession>
<dbReference type="PANTHER" id="PTHR43328">
    <property type="entry name" value="ACETYLTRANSFERASE-RELATED"/>
    <property type="match status" value="1"/>
</dbReference>
<dbReference type="Proteomes" id="UP001610335">
    <property type="component" value="Unassembled WGS sequence"/>
</dbReference>
<protein>
    <submittedName>
        <fullName evidence="2">Acyl-CoA N-acyltransferase</fullName>
    </submittedName>
</protein>
<reference evidence="2 3" key="1">
    <citation type="submission" date="2024-07" db="EMBL/GenBank/DDBJ databases">
        <title>Section-level genome sequencing and comparative genomics of Aspergillus sections Usti and Cavernicolus.</title>
        <authorList>
            <consortium name="Lawrence Berkeley National Laboratory"/>
            <person name="Nybo J.L."/>
            <person name="Vesth T.C."/>
            <person name="Theobald S."/>
            <person name="Frisvad J.C."/>
            <person name="Larsen T.O."/>
            <person name="Kjaerboelling I."/>
            <person name="Rothschild-Mancinelli K."/>
            <person name="Lyhne E.K."/>
            <person name="Kogle M.E."/>
            <person name="Barry K."/>
            <person name="Clum A."/>
            <person name="Na H."/>
            <person name="Ledsgaard L."/>
            <person name="Lin J."/>
            <person name="Lipzen A."/>
            <person name="Kuo A."/>
            <person name="Riley R."/>
            <person name="Mondo S."/>
            <person name="LaButti K."/>
            <person name="Haridas S."/>
            <person name="Pangalinan J."/>
            <person name="Salamov A.A."/>
            <person name="Simmons B.A."/>
            <person name="Magnuson J.K."/>
            <person name="Chen J."/>
            <person name="Drula E."/>
            <person name="Henrissat B."/>
            <person name="Wiebenga A."/>
            <person name="Lubbers R.J."/>
            <person name="Gomes A.C."/>
            <person name="Makela M.R."/>
            <person name="Stajich J."/>
            <person name="Grigoriev I.V."/>
            <person name="Mortensen U.H."/>
            <person name="De vries R.P."/>
            <person name="Baker S.E."/>
            <person name="Andersen M.R."/>
        </authorList>
    </citation>
    <scope>NUCLEOTIDE SEQUENCE [LARGE SCALE GENOMIC DNA]</scope>
    <source>
        <strain evidence="2 3">CBS 600.67</strain>
    </source>
</reference>
<organism evidence="2 3">
    <name type="scientific">Aspergillus cavernicola</name>
    <dbReference type="NCBI Taxonomy" id="176166"/>
    <lineage>
        <taxon>Eukaryota</taxon>
        <taxon>Fungi</taxon>
        <taxon>Dikarya</taxon>
        <taxon>Ascomycota</taxon>
        <taxon>Pezizomycotina</taxon>
        <taxon>Eurotiomycetes</taxon>
        <taxon>Eurotiomycetidae</taxon>
        <taxon>Eurotiales</taxon>
        <taxon>Aspergillaceae</taxon>
        <taxon>Aspergillus</taxon>
        <taxon>Aspergillus subgen. Nidulantes</taxon>
    </lineage>
</organism>
<proteinExistence type="predicted"/>
<dbReference type="InterPro" id="IPR000182">
    <property type="entry name" value="GNAT_dom"/>
</dbReference>
<dbReference type="Gene3D" id="3.40.630.30">
    <property type="match status" value="1"/>
</dbReference>
<dbReference type="PROSITE" id="PS51186">
    <property type="entry name" value="GNAT"/>
    <property type="match status" value="1"/>
</dbReference>
<dbReference type="InterPro" id="IPR016181">
    <property type="entry name" value="Acyl_CoA_acyltransferase"/>
</dbReference>
<evidence type="ECO:0000313" key="3">
    <source>
        <dbReference type="Proteomes" id="UP001610335"/>
    </source>
</evidence>
<dbReference type="EMBL" id="JBFXLS010000025">
    <property type="protein sequence ID" value="KAL2827382.1"/>
    <property type="molecule type" value="Genomic_DNA"/>
</dbReference>
<dbReference type="SUPFAM" id="SSF55729">
    <property type="entry name" value="Acyl-CoA N-acyltransferases (Nat)"/>
    <property type="match status" value="1"/>
</dbReference>
<comment type="caution">
    <text evidence="2">The sequence shown here is derived from an EMBL/GenBank/DDBJ whole genome shotgun (WGS) entry which is preliminary data.</text>
</comment>
<name>A0ABR4IKF7_9EURO</name>
<dbReference type="Pfam" id="PF13302">
    <property type="entry name" value="Acetyltransf_3"/>
    <property type="match status" value="1"/>
</dbReference>
<sequence length="180" mass="20233">MNLPLPKSHSLVRPFAPTPAEFQTMAKEANNPLISKWMRNAFPSPYNPENAESWIEFANSQSPLRDFAICAADTNTLIGAIGLKTRDDIQYRTMEIGYWLGQEHWGKGVATEAVVVFSGWVFETFAHVVRLEAEVFEGNEGSKRVLEKAGFVCEGRRRWGVEKGGVLLDTFVYCLFREGA</sequence>
<keyword evidence="3" id="KW-1185">Reference proteome</keyword>
<evidence type="ECO:0000259" key="1">
    <source>
        <dbReference type="PROSITE" id="PS51186"/>
    </source>
</evidence>
<dbReference type="PANTHER" id="PTHR43328:SF1">
    <property type="entry name" value="N-ACETYLTRANSFERASE DOMAIN-CONTAINING PROTEIN"/>
    <property type="match status" value="1"/>
</dbReference>
<feature type="domain" description="N-acetyltransferase" evidence="1">
    <location>
        <begin position="20"/>
        <end position="173"/>
    </location>
</feature>
<evidence type="ECO:0000313" key="2">
    <source>
        <dbReference type="EMBL" id="KAL2827382.1"/>
    </source>
</evidence>
<gene>
    <name evidence="2" type="ORF">BDW59DRAFT_160345</name>
</gene>